<dbReference type="Proteomes" id="UP000825890">
    <property type="component" value="Unassembled WGS sequence"/>
</dbReference>
<dbReference type="GeneID" id="68297200"/>
<keyword evidence="1" id="KW-0812">Transmembrane</keyword>
<dbReference type="RefSeq" id="XP_044663058.1">
    <property type="nucleotide sequence ID" value="XM_044807123.1"/>
</dbReference>
<protein>
    <submittedName>
        <fullName evidence="2">Uncharacterized protein</fullName>
    </submittedName>
</protein>
<keyword evidence="1" id="KW-1133">Transmembrane helix</keyword>
<name>A0A9P3FIH2_9PEZI</name>
<sequence>MEPTTRFGLVVEILTLLAFIIAIGKGLMKIYQWMRNHTFNDLGQIRPQDLLPYFTARNENMPAATLDDTIQREGRLRRHSWR</sequence>
<keyword evidence="3" id="KW-1185">Reference proteome</keyword>
<organism evidence="2 3">
    <name type="scientific">Cercospora kikuchii</name>
    <dbReference type="NCBI Taxonomy" id="84275"/>
    <lineage>
        <taxon>Eukaryota</taxon>
        <taxon>Fungi</taxon>
        <taxon>Dikarya</taxon>
        <taxon>Ascomycota</taxon>
        <taxon>Pezizomycotina</taxon>
        <taxon>Dothideomycetes</taxon>
        <taxon>Dothideomycetidae</taxon>
        <taxon>Mycosphaerellales</taxon>
        <taxon>Mycosphaerellaceae</taxon>
        <taxon>Cercospora</taxon>
    </lineage>
</organism>
<evidence type="ECO:0000313" key="2">
    <source>
        <dbReference type="EMBL" id="GIZ48571.1"/>
    </source>
</evidence>
<evidence type="ECO:0000313" key="3">
    <source>
        <dbReference type="Proteomes" id="UP000825890"/>
    </source>
</evidence>
<dbReference type="EMBL" id="BOLY01000008">
    <property type="protein sequence ID" value="GIZ48571.1"/>
    <property type="molecule type" value="Genomic_DNA"/>
</dbReference>
<proteinExistence type="predicted"/>
<reference evidence="2 3" key="1">
    <citation type="submission" date="2021-01" db="EMBL/GenBank/DDBJ databases">
        <title>Cercospora kikuchii MAFF 305040 whole genome shotgun sequence.</title>
        <authorList>
            <person name="Kashiwa T."/>
            <person name="Suzuki T."/>
        </authorList>
    </citation>
    <scope>NUCLEOTIDE SEQUENCE [LARGE SCALE GENOMIC DNA]</scope>
    <source>
        <strain evidence="2 3">MAFF 305040</strain>
    </source>
</reference>
<keyword evidence="1" id="KW-0472">Membrane</keyword>
<dbReference type="AlphaFoldDB" id="A0A9P3FIH2"/>
<comment type="caution">
    <text evidence="2">The sequence shown here is derived from an EMBL/GenBank/DDBJ whole genome shotgun (WGS) entry which is preliminary data.</text>
</comment>
<gene>
    <name evidence="2" type="ORF">CKM354_001162500</name>
</gene>
<evidence type="ECO:0000256" key="1">
    <source>
        <dbReference type="SAM" id="Phobius"/>
    </source>
</evidence>
<accession>A0A9P3FIH2</accession>
<feature type="transmembrane region" description="Helical" evidence="1">
    <location>
        <begin position="6"/>
        <end position="27"/>
    </location>
</feature>